<name>A0A9P0VY99_9ASCO</name>
<dbReference type="OrthoDB" id="203099at2759"/>
<dbReference type="AlphaFoldDB" id="A0A9P0VY99"/>
<feature type="transmembrane region" description="Helical" evidence="6">
    <location>
        <begin position="126"/>
        <end position="147"/>
    </location>
</feature>
<feature type="transmembrane region" description="Helical" evidence="6">
    <location>
        <begin position="480"/>
        <end position="497"/>
    </location>
</feature>
<keyword evidence="4 6" id="KW-1133">Transmembrane helix</keyword>
<dbReference type="PANTHER" id="PTHR21355:SF0">
    <property type="entry name" value="G-PROTEIN COUPLED RECEPTOR-ASSOCIATED PROTEIN LMBRD2"/>
    <property type="match status" value="1"/>
</dbReference>
<feature type="transmembrane region" description="Helical" evidence="6">
    <location>
        <begin position="429"/>
        <end position="452"/>
    </location>
</feature>
<evidence type="ECO:0000256" key="3">
    <source>
        <dbReference type="ARBA" id="ARBA00022692"/>
    </source>
</evidence>
<evidence type="ECO:0000256" key="4">
    <source>
        <dbReference type="ARBA" id="ARBA00022989"/>
    </source>
</evidence>
<feature type="transmembrane region" description="Helical" evidence="6">
    <location>
        <begin position="343"/>
        <end position="360"/>
    </location>
</feature>
<evidence type="ECO:0000256" key="6">
    <source>
        <dbReference type="SAM" id="Phobius"/>
    </source>
</evidence>
<evidence type="ECO:0000256" key="1">
    <source>
        <dbReference type="ARBA" id="ARBA00004141"/>
    </source>
</evidence>
<evidence type="ECO:0000256" key="2">
    <source>
        <dbReference type="ARBA" id="ARBA00010487"/>
    </source>
</evidence>
<comment type="subcellular location">
    <subcellularLocation>
        <location evidence="1">Membrane</location>
        <topology evidence="1">Multi-pass membrane protein</topology>
    </subcellularLocation>
</comment>
<feature type="transmembrane region" description="Helical" evidence="6">
    <location>
        <begin position="76"/>
        <end position="96"/>
    </location>
</feature>
<feature type="transmembrane region" description="Helical" evidence="6">
    <location>
        <begin position="36"/>
        <end position="56"/>
    </location>
</feature>
<feature type="transmembrane region" description="Helical" evidence="6">
    <location>
        <begin position="388"/>
        <end position="408"/>
    </location>
</feature>
<sequence>MWVAPLLGYIIILITTVYGVQYHINIFRGYPVYLSVPLTLAVYLPISIVILLPLDYVSHNTTSSSLSSWFSLPDSLILYLWKTAYWTTFILTWLMLPILQEFYRSGHFHAMSKLKDALRRNLKHQAIMLGVGIFGFIYLLLEVGITFDHVKLMIIAATHIYSLCIVLWLMSHGLVSIPRNRWIAGNNMINLNHYYMQLPVKKDLLEDTKISFKEDVLKVLVLVKNFTSTSSIEDLRWRDWILELSNSIPIDIRNTMERQLSSDPSLSHVITRDQINEKFFLELTSSYRQNLWKMTAYESEVNVLMEKIFQLVEITGAPGASNDGLIGTNGRRRNQFVTSVKPILNRILSVLLYLFSFIVIESEFLHSTRFSLINVLLFHTGIQLSPTLQLFSTTVIFSYMLFASLNSLTRLKIFNMYHLVPHKSDPVSACFYATYIARLTIPLSYNFITLFISRNSIFESWFGASLGLDRAGIFNLMNNWLPRLILIPIVLTVFNVYDKVKKLLGMNDSGWIFDEDEDDEEYGVNGGASSNERLIAEGIRITKSEQLKRAVNANSEQNRLRQFNLNSVADTNYENNLQTFNQSLANRLEYRDSEESVREPLSSVPAAPNQDFFRMGAVWGTIGGVVSGVRDTVASRFGGNNFRSYRDDPESIENFDYDNDNLVI</sequence>
<keyword evidence="8" id="KW-1185">Reference proteome</keyword>
<organism evidence="7 8">
    <name type="scientific">[Candida] railenensis</name>
    <dbReference type="NCBI Taxonomy" id="45579"/>
    <lineage>
        <taxon>Eukaryota</taxon>
        <taxon>Fungi</taxon>
        <taxon>Dikarya</taxon>
        <taxon>Ascomycota</taxon>
        <taxon>Saccharomycotina</taxon>
        <taxon>Pichiomycetes</taxon>
        <taxon>Debaryomycetaceae</taxon>
        <taxon>Kurtzmaniella</taxon>
    </lineage>
</organism>
<dbReference type="EMBL" id="CAKXYY010000008">
    <property type="protein sequence ID" value="CAH2352781.1"/>
    <property type="molecule type" value="Genomic_DNA"/>
</dbReference>
<dbReference type="InterPro" id="IPR051584">
    <property type="entry name" value="GPCR-associated_LMBR1"/>
</dbReference>
<evidence type="ECO:0008006" key="9">
    <source>
        <dbReference type="Google" id="ProtNLM"/>
    </source>
</evidence>
<dbReference type="Pfam" id="PF04791">
    <property type="entry name" value="LMBR1"/>
    <property type="match status" value="1"/>
</dbReference>
<proteinExistence type="inferred from homology"/>
<feature type="transmembrane region" description="Helical" evidence="6">
    <location>
        <begin position="6"/>
        <end position="24"/>
    </location>
</feature>
<dbReference type="PANTHER" id="PTHR21355">
    <property type="entry name" value="G-PROTEIN COUPLED RECEPTOR-ASSOCIATED PROTEIN LMBRD2"/>
    <property type="match status" value="1"/>
</dbReference>
<keyword evidence="5 6" id="KW-0472">Membrane</keyword>
<evidence type="ECO:0000256" key="5">
    <source>
        <dbReference type="ARBA" id="ARBA00023136"/>
    </source>
</evidence>
<evidence type="ECO:0000313" key="7">
    <source>
        <dbReference type="EMBL" id="CAH2352781.1"/>
    </source>
</evidence>
<dbReference type="GO" id="GO:0016020">
    <property type="term" value="C:membrane"/>
    <property type="evidence" value="ECO:0007669"/>
    <property type="project" value="UniProtKB-SubCell"/>
</dbReference>
<gene>
    <name evidence="7" type="ORF">CLIB1423_08S00936</name>
</gene>
<reference evidence="7" key="1">
    <citation type="submission" date="2022-03" db="EMBL/GenBank/DDBJ databases">
        <authorList>
            <person name="Legras J.-L."/>
            <person name="Devillers H."/>
            <person name="Grondin C."/>
        </authorList>
    </citation>
    <scope>NUCLEOTIDE SEQUENCE</scope>
    <source>
        <strain evidence="7">CLIB 1423</strain>
    </source>
</reference>
<feature type="transmembrane region" description="Helical" evidence="6">
    <location>
        <begin position="153"/>
        <end position="171"/>
    </location>
</feature>
<protein>
    <recommendedName>
        <fullName evidence="9">LMBR1-like membrane protein</fullName>
    </recommendedName>
</protein>
<evidence type="ECO:0000313" key="8">
    <source>
        <dbReference type="Proteomes" id="UP000837801"/>
    </source>
</evidence>
<dbReference type="InterPro" id="IPR006876">
    <property type="entry name" value="LMBR1-like_membr_prot"/>
</dbReference>
<dbReference type="Proteomes" id="UP000837801">
    <property type="component" value="Unassembled WGS sequence"/>
</dbReference>
<accession>A0A9P0VY99</accession>
<comment type="caution">
    <text evidence="7">The sequence shown here is derived from an EMBL/GenBank/DDBJ whole genome shotgun (WGS) entry which is preliminary data.</text>
</comment>
<comment type="similarity">
    <text evidence="2">Belongs to the LIMR family.</text>
</comment>
<keyword evidence="3 6" id="KW-0812">Transmembrane</keyword>